<organism evidence="6 7">
    <name type="scientific">Paenimyroides ummariense</name>
    <dbReference type="NCBI Taxonomy" id="913024"/>
    <lineage>
        <taxon>Bacteria</taxon>
        <taxon>Pseudomonadati</taxon>
        <taxon>Bacteroidota</taxon>
        <taxon>Flavobacteriia</taxon>
        <taxon>Flavobacteriales</taxon>
        <taxon>Flavobacteriaceae</taxon>
        <taxon>Paenimyroides</taxon>
    </lineage>
</organism>
<evidence type="ECO:0000259" key="4">
    <source>
        <dbReference type="PROSITE" id="PS50042"/>
    </source>
</evidence>
<dbReference type="SUPFAM" id="SSF51206">
    <property type="entry name" value="cAMP-binding domain-like"/>
    <property type="match status" value="1"/>
</dbReference>
<dbReference type="RefSeq" id="WP_091522992.1">
    <property type="nucleotide sequence ID" value="NZ_FOVI01000011.1"/>
</dbReference>
<dbReference type="InterPro" id="IPR012318">
    <property type="entry name" value="HTH_CRP"/>
</dbReference>
<keyword evidence="6" id="KW-0808">Transferase</keyword>
<evidence type="ECO:0000256" key="3">
    <source>
        <dbReference type="ARBA" id="ARBA00023163"/>
    </source>
</evidence>
<dbReference type="GO" id="GO:0003677">
    <property type="term" value="F:DNA binding"/>
    <property type="evidence" value="ECO:0007669"/>
    <property type="project" value="UniProtKB-KW"/>
</dbReference>
<dbReference type="InterPro" id="IPR000595">
    <property type="entry name" value="cNMP-bd_dom"/>
</dbReference>
<dbReference type="CDD" id="cd00038">
    <property type="entry name" value="CAP_ED"/>
    <property type="match status" value="1"/>
</dbReference>
<dbReference type="InterPro" id="IPR036390">
    <property type="entry name" value="WH_DNA-bd_sf"/>
</dbReference>
<dbReference type="STRING" id="913024.SAMN05421741_11161"/>
<keyword evidence="2" id="KW-0238">DNA-binding</keyword>
<dbReference type="AlphaFoldDB" id="A0A1I5C1Y9"/>
<protein>
    <submittedName>
        <fullName evidence="6">cAMP-binding domain of CRP or a regulatory subunit of cAMP-dependent protein kinases</fullName>
    </submittedName>
</protein>
<dbReference type="InterPro" id="IPR036388">
    <property type="entry name" value="WH-like_DNA-bd_sf"/>
</dbReference>
<dbReference type="Proteomes" id="UP000199036">
    <property type="component" value="Unassembled WGS sequence"/>
</dbReference>
<dbReference type="InterPro" id="IPR014710">
    <property type="entry name" value="RmlC-like_jellyroll"/>
</dbReference>
<dbReference type="GO" id="GO:0005829">
    <property type="term" value="C:cytosol"/>
    <property type="evidence" value="ECO:0007669"/>
    <property type="project" value="TreeGrafter"/>
</dbReference>
<evidence type="ECO:0000259" key="5">
    <source>
        <dbReference type="PROSITE" id="PS51063"/>
    </source>
</evidence>
<dbReference type="Pfam" id="PF13545">
    <property type="entry name" value="HTH_Crp_2"/>
    <property type="match status" value="1"/>
</dbReference>
<keyword evidence="3" id="KW-0804">Transcription</keyword>
<accession>A0A1I5C1Y9</accession>
<name>A0A1I5C1Y9_9FLAO</name>
<dbReference type="PRINTS" id="PR00034">
    <property type="entry name" value="HTHCRP"/>
</dbReference>
<feature type="domain" description="Cyclic nucleotide-binding" evidence="4">
    <location>
        <begin position="14"/>
        <end position="120"/>
    </location>
</feature>
<keyword evidence="7" id="KW-1185">Reference proteome</keyword>
<dbReference type="SUPFAM" id="SSF46785">
    <property type="entry name" value="Winged helix' DNA-binding domain"/>
    <property type="match status" value="1"/>
</dbReference>
<dbReference type="SMART" id="SM00419">
    <property type="entry name" value="HTH_CRP"/>
    <property type="match status" value="1"/>
</dbReference>
<keyword evidence="6" id="KW-0418">Kinase</keyword>
<dbReference type="Gene3D" id="1.10.10.10">
    <property type="entry name" value="Winged helix-like DNA-binding domain superfamily/Winged helix DNA-binding domain"/>
    <property type="match status" value="1"/>
</dbReference>
<feature type="domain" description="HTH crp-type" evidence="5">
    <location>
        <begin position="148"/>
        <end position="219"/>
    </location>
</feature>
<proteinExistence type="predicted"/>
<dbReference type="InterPro" id="IPR018490">
    <property type="entry name" value="cNMP-bd_dom_sf"/>
</dbReference>
<dbReference type="GO" id="GO:0003700">
    <property type="term" value="F:DNA-binding transcription factor activity"/>
    <property type="evidence" value="ECO:0007669"/>
    <property type="project" value="TreeGrafter"/>
</dbReference>
<keyword evidence="1" id="KW-0805">Transcription regulation</keyword>
<dbReference type="OrthoDB" id="9127033at2"/>
<dbReference type="Gene3D" id="2.60.120.10">
    <property type="entry name" value="Jelly Rolls"/>
    <property type="match status" value="1"/>
</dbReference>
<dbReference type="SMART" id="SM00100">
    <property type="entry name" value="cNMP"/>
    <property type="match status" value="1"/>
</dbReference>
<dbReference type="InterPro" id="IPR050397">
    <property type="entry name" value="Env_Response_Regulators"/>
</dbReference>
<dbReference type="Pfam" id="PF00027">
    <property type="entry name" value="cNMP_binding"/>
    <property type="match status" value="1"/>
</dbReference>
<evidence type="ECO:0000313" key="7">
    <source>
        <dbReference type="Proteomes" id="UP000199036"/>
    </source>
</evidence>
<evidence type="ECO:0000256" key="2">
    <source>
        <dbReference type="ARBA" id="ARBA00023125"/>
    </source>
</evidence>
<dbReference type="PANTHER" id="PTHR24567:SF28">
    <property type="entry name" value="LISTERIOLYSIN REGULATORY PROTEIN"/>
    <property type="match status" value="1"/>
</dbReference>
<sequence>MSKCEQCIVRELSSLKALSKDELIHLAKCKDSFLIKKGDVIFSEGDVMNGVYCIKQGTCKLVKMNSSGKDTILKLITKGDLLGQTSILTEGKATLSAVAVEDMQVCFIPKNEVLGFIGNNKNFSFEVTKDVCQNLNYATDFAINHTHKTVKERLAQALLDVLDSAGTDAEGFLNLQLSRDEIASMVGTATESCIRLLAELKKLGIIDLKAKRIKILKLNELKSLAQ</sequence>
<dbReference type="PROSITE" id="PS51063">
    <property type="entry name" value="HTH_CRP_2"/>
    <property type="match status" value="1"/>
</dbReference>
<dbReference type="PANTHER" id="PTHR24567">
    <property type="entry name" value="CRP FAMILY TRANSCRIPTIONAL REGULATORY PROTEIN"/>
    <property type="match status" value="1"/>
</dbReference>
<dbReference type="GO" id="GO:0016301">
    <property type="term" value="F:kinase activity"/>
    <property type="evidence" value="ECO:0007669"/>
    <property type="project" value="UniProtKB-KW"/>
</dbReference>
<evidence type="ECO:0000256" key="1">
    <source>
        <dbReference type="ARBA" id="ARBA00023015"/>
    </source>
</evidence>
<gene>
    <name evidence="6" type="ORF">SAMN05421741_11161</name>
</gene>
<dbReference type="PROSITE" id="PS50042">
    <property type="entry name" value="CNMP_BINDING_3"/>
    <property type="match status" value="1"/>
</dbReference>
<dbReference type="EMBL" id="FOVI01000011">
    <property type="protein sequence ID" value="SFN80975.1"/>
    <property type="molecule type" value="Genomic_DNA"/>
</dbReference>
<evidence type="ECO:0000313" key="6">
    <source>
        <dbReference type="EMBL" id="SFN80975.1"/>
    </source>
</evidence>
<reference evidence="7" key="1">
    <citation type="submission" date="2016-10" db="EMBL/GenBank/DDBJ databases">
        <authorList>
            <person name="Varghese N."/>
            <person name="Submissions S."/>
        </authorList>
    </citation>
    <scope>NUCLEOTIDE SEQUENCE [LARGE SCALE GENOMIC DNA]</scope>
    <source>
        <strain evidence="7">DS-12</strain>
    </source>
</reference>